<dbReference type="InterPro" id="IPR052548">
    <property type="entry name" value="Type_VII_TA_antitoxin"/>
</dbReference>
<name>A0A4Y8VSD2_9BACT</name>
<dbReference type="PANTHER" id="PTHR33933:SF1">
    <property type="entry name" value="PROTEIN ADENYLYLTRANSFERASE MNTA-RELATED"/>
    <property type="match status" value="1"/>
</dbReference>
<feature type="domain" description="Polymerase nucleotidyl transferase" evidence="1">
    <location>
        <begin position="22"/>
        <end position="67"/>
    </location>
</feature>
<dbReference type="InterPro" id="IPR043519">
    <property type="entry name" value="NT_sf"/>
</dbReference>
<reference evidence="2 3" key="1">
    <citation type="submission" date="2019-02" db="EMBL/GenBank/DDBJ databases">
        <title>Draft Genome Sequence of the Prevotella sp. BCRC 81118, Isolated from Human Feces.</title>
        <authorList>
            <person name="Huang C.-H."/>
        </authorList>
    </citation>
    <scope>NUCLEOTIDE SEQUENCE [LARGE SCALE GENOMIC DNA]</scope>
    <source>
        <strain evidence="2 3">BCRC 81118</strain>
    </source>
</reference>
<keyword evidence="2" id="KW-0808">Transferase</keyword>
<dbReference type="PANTHER" id="PTHR33933">
    <property type="entry name" value="NUCLEOTIDYLTRANSFERASE"/>
    <property type="match status" value="1"/>
</dbReference>
<gene>
    <name evidence="2" type="ORF">EXN75_03590</name>
</gene>
<dbReference type="RefSeq" id="WP_134842801.1">
    <property type="nucleotide sequence ID" value="NZ_SGVY01000006.1"/>
</dbReference>
<dbReference type="GO" id="GO:0016779">
    <property type="term" value="F:nucleotidyltransferase activity"/>
    <property type="evidence" value="ECO:0007669"/>
    <property type="project" value="InterPro"/>
</dbReference>
<dbReference type="GeneID" id="302994379"/>
<dbReference type="CDD" id="cd05403">
    <property type="entry name" value="NT_KNTase_like"/>
    <property type="match status" value="1"/>
</dbReference>
<dbReference type="Pfam" id="PF01909">
    <property type="entry name" value="NTP_transf_2"/>
    <property type="match status" value="1"/>
</dbReference>
<sequence>MTILKNEHLEDEVLNAIRLKAESIMPKDAKVILYGSRARRDAKADSDWDLLVLLNKDKIDEQDHDDYTYPFWELGWKINQMIHPIVYSMKDWQCKKGSPFYNNVEEEGLQLC</sequence>
<comment type="caution">
    <text evidence="2">The sequence shown here is derived from an EMBL/GenBank/DDBJ whole genome shotgun (WGS) entry which is preliminary data.</text>
</comment>
<evidence type="ECO:0000313" key="3">
    <source>
        <dbReference type="Proteomes" id="UP000297872"/>
    </source>
</evidence>
<dbReference type="OrthoDB" id="9803106at2"/>
<accession>A0A4Y8VSD2</accession>
<organism evidence="2 3">
    <name type="scientific">Segatella hominis</name>
    <dbReference type="NCBI Taxonomy" id="2518605"/>
    <lineage>
        <taxon>Bacteria</taxon>
        <taxon>Pseudomonadati</taxon>
        <taxon>Bacteroidota</taxon>
        <taxon>Bacteroidia</taxon>
        <taxon>Bacteroidales</taxon>
        <taxon>Prevotellaceae</taxon>
        <taxon>Segatella</taxon>
    </lineage>
</organism>
<dbReference type="Proteomes" id="UP000297872">
    <property type="component" value="Unassembled WGS sequence"/>
</dbReference>
<evidence type="ECO:0000313" key="2">
    <source>
        <dbReference type="EMBL" id="TFH83385.1"/>
    </source>
</evidence>
<keyword evidence="3" id="KW-1185">Reference proteome</keyword>
<dbReference type="SUPFAM" id="SSF81301">
    <property type="entry name" value="Nucleotidyltransferase"/>
    <property type="match status" value="1"/>
</dbReference>
<dbReference type="Gene3D" id="3.30.460.10">
    <property type="entry name" value="Beta Polymerase, domain 2"/>
    <property type="match status" value="1"/>
</dbReference>
<proteinExistence type="predicted"/>
<dbReference type="InterPro" id="IPR002934">
    <property type="entry name" value="Polymerase_NTP_transf_dom"/>
</dbReference>
<evidence type="ECO:0000259" key="1">
    <source>
        <dbReference type="Pfam" id="PF01909"/>
    </source>
</evidence>
<dbReference type="AlphaFoldDB" id="A0A4Y8VSD2"/>
<protein>
    <submittedName>
        <fullName evidence="2">Nucleotidyltransferase domain-containing protein</fullName>
    </submittedName>
</protein>
<dbReference type="EMBL" id="SGVY01000006">
    <property type="protein sequence ID" value="TFH83385.1"/>
    <property type="molecule type" value="Genomic_DNA"/>
</dbReference>